<comment type="caution">
    <text evidence="1">The sequence shown here is derived from an EMBL/GenBank/DDBJ whole genome shotgun (WGS) entry which is preliminary data.</text>
</comment>
<sequence>MSDEGFLSRWARRKAADRQGIALPEPDVRRPAPAPPVPAPVASVPAAAPAPPHGVPAETASPATEPPVPTLDDVAKLCPADDFAPFVARGVPAEVKAAAMKKLFADPHYNIMDGLDIYIDDYTRPDPIPLAMLKQLNQSKVLRLFESDDESQQEGADEAGHVQVEAQAGDADAATAGPADSAAGVSARHAGMAPDDAATDPQRRSAPETRVEASTRDIIGINNSEQKPDRRT</sequence>
<organism evidence="1 2">
    <name type="scientific">Imbroritus primus</name>
    <dbReference type="NCBI Taxonomy" id="3058603"/>
    <lineage>
        <taxon>Bacteria</taxon>
        <taxon>Pseudomonadati</taxon>
        <taxon>Pseudomonadota</taxon>
        <taxon>Betaproteobacteria</taxon>
        <taxon>Burkholderiales</taxon>
        <taxon>Burkholderiaceae</taxon>
        <taxon>Imbroritus</taxon>
    </lineage>
</organism>
<accession>A0ACD3SKM4</accession>
<protein>
    <submittedName>
        <fullName evidence="1">DUF3306 domain-containing protein</fullName>
    </submittedName>
</protein>
<keyword evidence="2" id="KW-1185">Reference proteome</keyword>
<reference evidence="1" key="1">
    <citation type="submission" date="2019-05" db="EMBL/GenBank/DDBJ databases">
        <title>Revised genome assembly of Burkholderiaceae (previously Ralstonia) sp. PBA.</title>
        <authorList>
            <person name="Gan H.M."/>
        </authorList>
    </citation>
    <scope>NUCLEOTIDE SEQUENCE</scope>
    <source>
        <strain evidence="1">PBA</strain>
    </source>
</reference>
<dbReference type="Proteomes" id="UP000004277">
    <property type="component" value="Unassembled WGS sequence"/>
</dbReference>
<dbReference type="EMBL" id="AKCV02000026">
    <property type="protein sequence ID" value="TMS56747.1"/>
    <property type="molecule type" value="Genomic_DNA"/>
</dbReference>
<gene>
    <name evidence="1" type="ORF">MW7_016885</name>
</gene>
<evidence type="ECO:0000313" key="1">
    <source>
        <dbReference type="EMBL" id="TMS56747.1"/>
    </source>
</evidence>
<proteinExistence type="predicted"/>
<evidence type="ECO:0000313" key="2">
    <source>
        <dbReference type="Proteomes" id="UP000004277"/>
    </source>
</evidence>
<name>A0ACD3SKM4_9BURK</name>